<sequence>MKTTLLFLFTFFPLFTFSQGKIDQVRKNIKKQDTKTYSKSSSSSTSYSSNSNSNNNFSVLGTLVMGIVDAIPSERELTQMYGAPLRLQKYPYYMEGGGKFSRYPEAKTSFTTEFEMNYVTEMQNLQSGNMKLRLNFAPKFSISGKGNYYQEKINENTYDHMGTLHLNASYHLLAYTGIDAWIGIGYSHLFLDDGYSGVNMNLGTELYLFKPVGLYTEWYFSGLSDDVDMREGTIGLKWYMKSFYVQGGYNSLRIVGVDFSGVMFGVGVVM</sequence>
<dbReference type="AlphaFoldDB" id="A0AAX1MZ18"/>
<gene>
    <name evidence="2" type="ORF">KMW28_12990</name>
</gene>
<dbReference type="RefSeq" id="WP_169663040.1">
    <property type="nucleotide sequence ID" value="NZ_CP076132.1"/>
</dbReference>
<dbReference type="KEGG" id="fya:KMW28_12990"/>
<feature type="compositionally biased region" description="Low complexity" evidence="1">
    <location>
        <begin position="37"/>
        <end position="52"/>
    </location>
</feature>
<dbReference type="EMBL" id="CP076132">
    <property type="protein sequence ID" value="QWG00568.1"/>
    <property type="molecule type" value="Genomic_DNA"/>
</dbReference>
<keyword evidence="3" id="KW-1185">Reference proteome</keyword>
<dbReference type="Proteomes" id="UP000678679">
    <property type="component" value="Chromosome 1"/>
</dbReference>
<organism evidence="2 3">
    <name type="scientific">Flammeovirga yaeyamensis</name>
    <dbReference type="NCBI Taxonomy" id="367791"/>
    <lineage>
        <taxon>Bacteria</taxon>
        <taxon>Pseudomonadati</taxon>
        <taxon>Bacteroidota</taxon>
        <taxon>Cytophagia</taxon>
        <taxon>Cytophagales</taxon>
        <taxon>Flammeovirgaceae</taxon>
        <taxon>Flammeovirga</taxon>
    </lineage>
</organism>
<name>A0AAX1MZ18_9BACT</name>
<evidence type="ECO:0000313" key="2">
    <source>
        <dbReference type="EMBL" id="QWG00568.1"/>
    </source>
</evidence>
<evidence type="ECO:0000256" key="1">
    <source>
        <dbReference type="SAM" id="MobiDB-lite"/>
    </source>
</evidence>
<evidence type="ECO:0000313" key="3">
    <source>
        <dbReference type="Proteomes" id="UP000678679"/>
    </source>
</evidence>
<protein>
    <recommendedName>
        <fullName evidence="4">Secreted protein</fullName>
    </recommendedName>
</protein>
<accession>A0AAX1MZ18</accession>
<evidence type="ECO:0008006" key="4">
    <source>
        <dbReference type="Google" id="ProtNLM"/>
    </source>
</evidence>
<reference evidence="2 3" key="1">
    <citation type="submission" date="2021-05" db="EMBL/GenBank/DDBJ databases">
        <title>Comparative genomic studies on the polysaccharide-degrading batcterial strains of the Flammeovirga genus.</title>
        <authorList>
            <person name="Zewei F."/>
            <person name="Zheng Z."/>
            <person name="Yu L."/>
            <person name="Ruyue G."/>
            <person name="Yanhong M."/>
            <person name="Yuanyuan C."/>
            <person name="Jingyan G."/>
            <person name="Wenjun H."/>
        </authorList>
    </citation>
    <scope>NUCLEOTIDE SEQUENCE [LARGE SCALE GENOMIC DNA]</scope>
    <source>
        <strain evidence="2 3">NBRC:100898</strain>
    </source>
</reference>
<feature type="region of interest" description="Disordered" evidence="1">
    <location>
        <begin position="33"/>
        <end position="52"/>
    </location>
</feature>
<proteinExistence type="predicted"/>